<name>A0ACC2K151_9PEZI</name>
<sequence length="69" mass="7112">MGASSSTASDNRTAAAESTPQRPLGQVPSVIGKKKPPPPPVPKKPGLSGTRESAETPPPIPLATRPRFD</sequence>
<organism evidence="1 2">
    <name type="scientific">Lasiodiplodia mahajangana</name>
    <dbReference type="NCBI Taxonomy" id="1108764"/>
    <lineage>
        <taxon>Eukaryota</taxon>
        <taxon>Fungi</taxon>
        <taxon>Dikarya</taxon>
        <taxon>Ascomycota</taxon>
        <taxon>Pezizomycotina</taxon>
        <taxon>Dothideomycetes</taxon>
        <taxon>Dothideomycetes incertae sedis</taxon>
        <taxon>Botryosphaeriales</taxon>
        <taxon>Botryosphaeriaceae</taxon>
        <taxon>Lasiodiplodia</taxon>
    </lineage>
</organism>
<keyword evidence="2" id="KW-1185">Reference proteome</keyword>
<comment type="caution">
    <text evidence="1">The sequence shown here is derived from an EMBL/GenBank/DDBJ whole genome shotgun (WGS) entry which is preliminary data.</text>
</comment>
<gene>
    <name evidence="1" type="ORF">O1611_g97</name>
</gene>
<proteinExistence type="predicted"/>
<evidence type="ECO:0000313" key="2">
    <source>
        <dbReference type="Proteomes" id="UP001153332"/>
    </source>
</evidence>
<dbReference type="EMBL" id="JAPUUL010000007">
    <property type="protein sequence ID" value="KAJ8133520.1"/>
    <property type="molecule type" value="Genomic_DNA"/>
</dbReference>
<accession>A0ACC2K151</accession>
<reference evidence="1" key="1">
    <citation type="submission" date="2022-12" db="EMBL/GenBank/DDBJ databases">
        <title>Genome Sequence of Lasiodiplodia mahajangana.</title>
        <authorList>
            <person name="Buettner E."/>
        </authorList>
    </citation>
    <scope>NUCLEOTIDE SEQUENCE</scope>
    <source>
        <strain evidence="1">VT137</strain>
    </source>
</reference>
<protein>
    <submittedName>
        <fullName evidence="1">Uncharacterized protein</fullName>
    </submittedName>
</protein>
<evidence type="ECO:0000313" key="1">
    <source>
        <dbReference type="EMBL" id="KAJ8133520.1"/>
    </source>
</evidence>
<dbReference type="Proteomes" id="UP001153332">
    <property type="component" value="Unassembled WGS sequence"/>
</dbReference>